<evidence type="ECO:0000256" key="1">
    <source>
        <dbReference type="SAM" id="MobiDB-lite"/>
    </source>
</evidence>
<protein>
    <submittedName>
        <fullName evidence="2">Uncharacterized protein</fullName>
    </submittedName>
</protein>
<name>E3T6Q6_9BACT</name>
<feature type="compositionally biased region" description="Low complexity" evidence="1">
    <location>
        <begin position="13"/>
        <end position="26"/>
    </location>
</feature>
<dbReference type="EMBL" id="GU260708">
    <property type="protein sequence ID" value="ADC36000.1"/>
    <property type="molecule type" value="Genomic_DNA"/>
</dbReference>
<proteinExistence type="predicted"/>
<organism evidence="2">
    <name type="scientific">uncultured bacterium 259</name>
    <dbReference type="NCBI Taxonomy" id="698386"/>
    <lineage>
        <taxon>Bacteria</taxon>
        <taxon>environmental samples</taxon>
    </lineage>
</organism>
<sequence>MRRTRSRRFRACTPSSTSGSGATATPSILRDVSRRCASSGGFSPAAGGCISARRSAASGWPFNSQRIFDPRTITSTLAALRLVAFNAVDDQDRLVVDADLGAFAEAHNACGLFEFTKD</sequence>
<reference evidence="2" key="1">
    <citation type="submission" date="2009-12" db="EMBL/GenBank/DDBJ databases">
        <authorList>
            <person name="Kielak A."/>
            <person name="van Veen J.A."/>
            <person name="Kowalchuk G.A."/>
        </authorList>
    </citation>
    <scope>NUCLEOTIDE SEQUENCE</scope>
</reference>
<dbReference type="AlphaFoldDB" id="E3T6Q6"/>
<accession>E3T6Q6</accession>
<evidence type="ECO:0000313" key="2">
    <source>
        <dbReference type="EMBL" id="ADC36000.1"/>
    </source>
</evidence>
<feature type="compositionally biased region" description="Basic residues" evidence="1">
    <location>
        <begin position="1"/>
        <end position="10"/>
    </location>
</feature>
<reference evidence="2" key="2">
    <citation type="journal article" date="2010" name="Appl. Environ. Microbiol.">
        <title>Comparative analysis of acidobacterial genomic fragments from terrestrial and aquatic metagenomic libraries, with emphasis on acidobacteria subdivision 6.</title>
        <authorList>
            <person name="Kielak A.M."/>
            <person name="van Veen J.A."/>
            <person name="Kowalchuk G.A."/>
        </authorList>
    </citation>
    <scope>NUCLEOTIDE SEQUENCE</scope>
</reference>
<feature type="region of interest" description="Disordered" evidence="1">
    <location>
        <begin position="1"/>
        <end position="26"/>
    </location>
</feature>